<organism evidence="1">
    <name type="scientific">marine metagenome</name>
    <dbReference type="NCBI Taxonomy" id="408172"/>
    <lineage>
        <taxon>unclassified sequences</taxon>
        <taxon>metagenomes</taxon>
        <taxon>ecological metagenomes</taxon>
    </lineage>
</organism>
<sequence length="34" mass="3789">MSVSSRDGFEVQGIQLVGLQAFIRLYFVEESLLG</sequence>
<dbReference type="AlphaFoldDB" id="A0A382NUB3"/>
<evidence type="ECO:0000313" key="1">
    <source>
        <dbReference type="EMBL" id="SVC63925.1"/>
    </source>
</evidence>
<name>A0A382NUB3_9ZZZZ</name>
<gene>
    <name evidence="1" type="ORF">METZ01_LOCUS316779</name>
</gene>
<dbReference type="EMBL" id="UINC01102360">
    <property type="protein sequence ID" value="SVC63925.1"/>
    <property type="molecule type" value="Genomic_DNA"/>
</dbReference>
<protein>
    <submittedName>
        <fullName evidence="1">Uncharacterized protein</fullName>
    </submittedName>
</protein>
<accession>A0A382NUB3</accession>
<proteinExistence type="predicted"/>
<reference evidence="1" key="1">
    <citation type="submission" date="2018-05" db="EMBL/GenBank/DDBJ databases">
        <authorList>
            <person name="Lanie J.A."/>
            <person name="Ng W.-L."/>
            <person name="Kazmierczak K.M."/>
            <person name="Andrzejewski T.M."/>
            <person name="Davidsen T.M."/>
            <person name="Wayne K.J."/>
            <person name="Tettelin H."/>
            <person name="Glass J.I."/>
            <person name="Rusch D."/>
            <person name="Podicherti R."/>
            <person name="Tsui H.-C.T."/>
            <person name="Winkler M.E."/>
        </authorList>
    </citation>
    <scope>NUCLEOTIDE SEQUENCE</scope>
</reference>